<protein>
    <submittedName>
        <fullName evidence="1">Uncharacterized protein</fullName>
    </submittedName>
</protein>
<accession>A0ACB9C6W4</accession>
<reference evidence="2" key="1">
    <citation type="journal article" date="2022" name="Mol. Ecol. Resour.">
        <title>The genomes of chicory, endive, great burdock and yacon provide insights into Asteraceae palaeo-polyploidization history and plant inulin production.</title>
        <authorList>
            <person name="Fan W."/>
            <person name="Wang S."/>
            <person name="Wang H."/>
            <person name="Wang A."/>
            <person name="Jiang F."/>
            <person name="Liu H."/>
            <person name="Zhao H."/>
            <person name="Xu D."/>
            <person name="Zhang Y."/>
        </authorList>
    </citation>
    <scope>NUCLEOTIDE SEQUENCE [LARGE SCALE GENOMIC DNA]</scope>
    <source>
        <strain evidence="2">cv. Niubang</strain>
    </source>
</reference>
<organism evidence="1 2">
    <name type="scientific">Arctium lappa</name>
    <name type="common">Greater burdock</name>
    <name type="synonym">Lappa major</name>
    <dbReference type="NCBI Taxonomy" id="4217"/>
    <lineage>
        <taxon>Eukaryota</taxon>
        <taxon>Viridiplantae</taxon>
        <taxon>Streptophyta</taxon>
        <taxon>Embryophyta</taxon>
        <taxon>Tracheophyta</taxon>
        <taxon>Spermatophyta</taxon>
        <taxon>Magnoliopsida</taxon>
        <taxon>eudicotyledons</taxon>
        <taxon>Gunneridae</taxon>
        <taxon>Pentapetalae</taxon>
        <taxon>asterids</taxon>
        <taxon>campanulids</taxon>
        <taxon>Asterales</taxon>
        <taxon>Asteraceae</taxon>
        <taxon>Carduoideae</taxon>
        <taxon>Cardueae</taxon>
        <taxon>Arctiinae</taxon>
        <taxon>Arctium</taxon>
    </lineage>
</organism>
<evidence type="ECO:0000313" key="2">
    <source>
        <dbReference type="Proteomes" id="UP001055879"/>
    </source>
</evidence>
<name>A0ACB9C6W4_ARCLA</name>
<reference evidence="1 2" key="2">
    <citation type="journal article" date="2022" name="Mol. Ecol. Resour.">
        <title>The genomes of chicory, endive, great burdock and yacon provide insights into Asteraceae paleo-polyploidization history and plant inulin production.</title>
        <authorList>
            <person name="Fan W."/>
            <person name="Wang S."/>
            <person name="Wang H."/>
            <person name="Wang A."/>
            <person name="Jiang F."/>
            <person name="Liu H."/>
            <person name="Zhao H."/>
            <person name="Xu D."/>
            <person name="Zhang Y."/>
        </authorList>
    </citation>
    <scope>NUCLEOTIDE SEQUENCE [LARGE SCALE GENOMIC DNA]</scope>
    <source>
        <strain evidence="2">cv. Niubang</strain>
    </source>
</reference>
<gene>
    <name evidence="1" type="ORF">L6452_18743</name>
</gene>
<dbReference type="Proteomes" id="UP001055879">
    <property type="component" value="Linkage Group LG05"/>
</dbReference>
<evidence type="ECO:0000313" key="1">
    <source>
        <dbReference type="EMBL" id="KAI3730067.1"/>
    </source>
</evidence>
<comment type="caution">
    <text evidence="1">The sequence shown here is derived from an EMBL/GenBank/DDBJ whole genome shotgun (WGS) entry which is preliminary data.</text>
</comment>
<keyword evidence="2" id="KW-1185">Reference proteome</keyword>
<sequence length="157" mass="16877">MAVVTSEVEVASSFPAPKLFKIFNNFDTIAPKAEPETYKAVSVIQGDGGVGSIKNITFGDGVPYTSSKHTVDVIDTNNLCLSYTAFEGDALLGIIDSATHHITFTPSDGGSIYKHTTVFKCKGDAKLTEDTHNLVKEAVKKTFKAIESYAIAHPEAY</sequence>
<dbReference type="EMBL" id="CM042051">
    <property type="protein sequence ID" value="KAI3730067.1"/>
    <property type="molecule type" value="Genomic_DNA"/>
</dbReference>
<proteinExistence type="predicted"/>